<dbReference type="OrthoDB" id="5769716at2"/>
<sequence length="142" mass="14711">MTSHRTLGQTDRVFISGASDVAWARRAVQDLAAREGLGPARAAALATAVSEIARNIVVHAGRGQVAFSAVTDGMRRGIVVVARDDGPGIPDIARAIEDGYSTKGSLGLGLSGAKRLVDEFAIESAPGAGVTVTLTQWEDEVL</sequence>
<dbReference type="InterPro" id="IPR050267">
    <property type="entry name" value="Anti-sigma-factor_SerPK"/>
</dbReference>
<dbReference type="SUPFAM" id="SSF55874">
    <property type="entry name" value="ATPase domain of HSP90 chaperone/DNA topoisomerase II/histidine kinase"/>
    <property type="match status" value="1"/>
</dbReference>
<dbReference type="AlphaFoldDB" id="A0A1X7D3P5"/>
<dbReference type="CDD" id="cd16934">
    <property type="entry name" value="HATPase_RsbT-like"/>
    <property type="match status" value="1"/>
</dbReference>
<dbReference type="Pfam" id="PF13581">
    <property type="entry name" value="HATPase_c_2"/>
    <property type="match status" value="1"/>
</dbReference>
<evidence type="ECO:0000313" key="3">
    <source>
        <dbReference type="EMBL" id="SMF08303.1"/>
    </source>
</evidence>
<reference evidence="4" key="1">
    <citation type="submission" date="2017-04" db="EMBL/GenBank/DDBJ databases">
        <authorList>
            <person name="Varghese N."/>
            <person name="Submissions S."/>
        </authorList>
    </citation>
    <scope>NUCLEOTIDE SEQUENCE [LARGE SCALE GENOMIC DNA]</scope>
    <source>
        <strain evidence="4">Ballard 720</strain>
    </source>
</reference>
<gene>
    <name evidence="3" type="ORF">SAMN06295900_102355</name>
</gene>
<keyword evidence="4" id="KW-1185">Reference proteome</keyword>
<dbReference type="InterPro" id="IPR003594">
    <property type="entry name" value="HATPase_dom"/>
</dbReference>
<accession>A0A1X7D3P5</accession>
<dbReference type="InterPro" id="IPR036890">
    <property type="entry name" value="HATPase_C_sf"/>
</dbReference>
<dbReference type="EMBL" id="FXAH01000002">
    <property type="protein sequence ID" value="SMF08303.1"/>
    <property type="molecule type" value="Genomic_DNA"/>
</dbReference>
<evidence type="ECO:0000313" key="4">
    <source>
        <dbReference type="Proteomes" id="UP000192911"/>
    </source>
</evidence>
<organism evidence="3 4">
    <name type="scientific">Trinickia caryophylli</name>
    <name type="common">Paraburkholderia caryophylli</name>
    <dbReference type="NCBI Taxonomy" id="28094"/>
    <lineage>
        <taxon>Bacteria</taxon>
        <taxon>Pseudomonadati</taxon>
        <taxon>Pseudomonadota</taxon>
        <taxon>Betaproteobacteria</taxon>
        <taxon>Burkholderiales</taxon>
        <taxon>Burkholderiaceae</taxon>
        <taxon>Trinickia</taxon>
    </lineage>
</organism>
<evidence type="ECO:0000259" key="2">
    <source>
        <dbReference type="SMART" id="SM00387"/>
    </source>
</evidence>
<dbReference type="PANTHER" id="PTHR35526:SF3">
    <property type="entry name" value="ANTI-SIGMA-F FACTOR RSBW"/>
    <property type="match status" value="1"/>
</dbReference>
<dbReference type="GO" id="GO:0004674">
    <property type="term" value="F:protein serine/threonine kinase activity"/>
    <property type="evidence" value="ECO:0007669"/>
    <property type="project" value="UniProtKB-KW"/>
</dbReference>
<keyword evidence="3" id="KW-0808">Transferase</keyword>
<keyword evidence="3" id="KW-0418">Kinase</keyword>
<dbReference type="SMART" id="SM00387">
    <property type="entry name" value="HATPase_c"/>
    <property type="match status" value="1"/>
</dbReference>
<protein>
    <submittedName>
        <fullName evidence="3">Serine/threonine-protein kinase RsbT</fullName>
    </submittedName>
</protein>
<dbReference type="Proteomes" id="UP000192911">
    <property type="component" value="Unassembled WGS sequence"/>
</dbReference>
<name>A0A1X7D3P5_TRICW</name>
<dbReference type="STRING" id="28094.SAMN06295900_102355"/>
<dbReference type="RefSeq" id="WP_085225100.1">
    <property type="nucleotide sequence ID" value="NZ_BSQD01000002.1"/>
</dbReference>
<dbReference type="GeneID" id="95552323"/>
<feature type="domain" description="Histidine kinase/HSP90-like ATPase" evidence="2">
    <location>
        <begin position="40"/>
        <end position="138"/>
    </location>
</feature>
<proteinExistence type="predicted"/>
<evidence type="ECO:0000256" key="1">
    <source>
        <dbReference type="ARBA" id="ARBA00022527"/>
    </source>
</evidence>
<dbReference type="Gene3D" id="3.30.565.10">
    <property type="entry name" value="Histidine kinase-like ATPase, C-terminal domain"/>
    <property type="match status" value="1"/>
</dbReference>
<keyword evidence="1" id="KW-0723">Serine/threonine-protein kinase</keyword>
<dbReference type="PANTHER" id="PTHR35526">
    <property type="entry name" value="ANTI-SIGMA-F FACTOR RSBW-RELATED"/>
    <property type="match status" value="1"/>
</dbReference>